<dbReference type="AlphaFoldDB" id="A0AAF0XS24"/>
<sequence>MVRPAVAERNYHVPREQSPPPPPRPQLQALAVADNTYVPVQSLPPPSPPPLAIENQYNAAKPPQKGSYYLVAEAVLRVLLFLFSLAALLILLTSKQTIEFGTDDPPFHGPFSLKYNTYSPAFKYFLVAVSASSVYSLITTVFAFLNLCIKGSSRSGDVLYQLITTLDVVMLGMLGSASGAAAAITYVGLRGTSNSVFEWYSICDYYDTFCLHIGLSVISSLLASLVLIILVSFSVSSLTQRIASSYAQVRNE</sequence>
<dbReference type="NCBIfam" id="TIGR01569">
    <property type="entry name" value="A_tha_TIGR01569"/>
    <property type="match status" value="1"/>
</dbReference>
<organism evidence="11 12">
    <name type="scientific">Daucus carota subsp. sativus</name>
    <name type="common">Carrot</name>
    <dbReference type="NCBI Taxonomy" id="79200"/>
    <lineage>
        <taxon>Eukaryota</taxon>
        <taxon>Viridiplantae</taxon>
        <taxon>Streptophyta</taxon>
        <taxon>Embryophyta</taxon>
        <taxon>Tracheophyta</taxon>
        <taxon>Spermatophyta</taxon>
        <taxon>Magnoliopsida</taxon>
        <taxon>eudicotyledons</taxon>
        <taxon>Gunneridae</taxon>
        <taxon>Pentapetalae</taxon>
        <taxon>asterids</taxon>
        <taxon>campanulids</taxon>
        <taxon>Apiales</taxon>
        <taxon>Apiaceae</taxon>
        <taxon>Apioideae</taxon>
        <taxon>Scandiceae</taxon>
        <taxon>Daucinae</taxon>
        <taxon>Daucus</taxon>
        <taxon>Daucus sect. Daucus</taxon>
    </lineage>
</organism>
<protein>
    <recommendedName>
        <fullName evidence="8">CASP-like protein</fullName>
    </recommendedName>
</protein>
<gene>
    <name evidence="11" type="ORF">DCAR_0832464</name>
</gene>
<evidence type="ECO:0000313" key="11">
    <source>
        <dbReference type="EMBL" id="WOH12955.1"/>
    </source>
</evidence>
<keyword evidence="6 8" id="KW-1133">Transmembrane helix</keyword>
<evidence type="ECO:0000256" key="4">
    <source>
        <dbReference type="ARBA" id="ARBA00022475"/>
    </source>
</evidence>
<evidence type="ECO:0000256" key="8">
    <source>
        <dbReference type="RuleBase" id="RU361233"/>
    </source>
</evidence>
<dbReference type="Pfam" id="PF04535">
    <property type="entry name" value="CASP_dom"/>
    <property type="match status" value="1"/>
</dbReference>
<dbReference type="Proteomes" id="UP000077755">
    <property type="component" value="Chromosome 8"/>
</dbReference>
<evidence type="ECO:0000256" key="7">
    <source>
        <dbReference type="ARBA" id="ARBA00023136"/>
    </source>
</evidence>
<name>A0AAF0XS24_DAUCS</name>
<dbReference type="PANTHER" id="PTHR36488">
    <property type="entry name" value="CASP-LIKE PROTEIN 1U1"/>
    <property type="match status" value="1"/>
</dbReference>
<comment type="subunit">
    <text evidence="3 8">Homodimer and heterodimers.</text>
</comment>
<comment type="subcellular location">
    <subcellularLocation>
        <location evidence="1 8">Cell membrane</location>
        <topology evidence="1 8">Multi-pass membrane protein</topology>
    </subcellularLocation>
</comment>
<accession>A0AAF0XS24</accession>
<keyword evidence="5 8" id="KW-0812">Transmembrane</keyword>
<dbReference type="EMBL" id="CP093350">
    <property type="protein sequence ID" value="WOH12955.1"/>
    <property type="molecule type" value="Genomic_DNA"/>
</dbReference>
<evidence type="ECO:0000256" key="5">
    <source>
        <dbReference type="ARBA" id="ARBA00022692"/>
    </source>
</evidence>
<feature type="domain" description="Casparian strip membrane protein" evidence="10">
    <location>
        <begin position="71"/>
        <end position="225"/>
    </location>
</feature>
<reference evidence="11" key="1">
    <citation type="journal article" date="2016" name="Nat. Genet.">
        <title>A high-quality carrot genome assembly provides new insights into carotenoid accumulation and asterid genome evolution.</title>
        <authorList>
            <person name="Iorizzo M."/>
            <person name="Ellison S."/>
            <person name="Senalik D."/>
            <person name="Zeng P."/>
            <person name="Satapoomin P."/>
            <person name="Huang J."/>
            <person name="Bowman M."/>
            <person name="Iovene M."/>
            <person name="Sanseverino W."/>
            <person name="Cavagnaro P."/>
            <person name="Yildiz M."/>
            <person name="Macko-Podgorni A."/>
            <person name="Moranska E."/>
            <person name="Grzebelus E."/>
            <person name="Grzebelus D."/>
            <person name="Ashrafi H."/>
            <person name="Zheng Z."/>
            <person name="Cheng S."/>
            <person name="Spooner D."/>
            <person name="Van Deynze A."/>
            <person name="Simon P."/>
        </authorList>
    </citation>
    <scope>NUCLEOTIDE SEQUENCE</scope>
    <source>
        <tissue evidence="11">Leaf</tissue>
    </source>
</reference>
<keyword evidence="7 8" id="KW-0472">Membrane</keyword>
<evidence type="ECO:0000256" key="9">
    <source>
        <dbReference type="SAM" id="MobiDB-lite"/>
    </source>
</evidence>
<evidence type="ECO:0000256" key="2">
    <source>
        <dbReference type="ARBA" id="ARBA00007651"/>
    </source>
</evidence>
<dbReference type="InterPro" id="IPR006702">
    <property type="entry name" value="CASP_dom"/>
</dbReference>
<feature type="transmembrane region" description="Helical" evidence="8">
    <location>
        <begin position="68"/>
        <end position="92"/>
    </location>
</feature>
<evidence type="ECO:0000256" key="6">
    <source>
        <dbReference type="ARBA" id="ARBA00022989"/>
    </source>
</evidence>
<feature type="transmembrane region" description="Helical" evidence="8">
    <location>
        <begin position="124"/>
        <end position="147"/>
    </location>
</feature>
<evidence type="ECO:0000256" key="1">
    <source>
        <dbReference type="ARBA" id="ARBA00004651"/>
    </source>
</evidence>
<keyword evidence="12" id="KW-1185">Reference proteome</keyword>
<feature type="transmembrane region" description="Helical" evidence="8">
    <location>
        <begin position="209"/>
        <end position="233"/>
    </location>
</feature>
<dbReference type="PANTHER" id="PTHR36488:SF8">
    <property type="entry name" value="CASP-LIKE PROTEIN 1U1"/>
    <property type="match status" value="1"/>
</dbReference>
<reference evidence="11" key="2">
    <citation type="submission" date="2022-03" db="EMBL/GenBank/DDBJ databases">
        <title>Draft title - Genomic analysis of global carrot germplasm unveils the trajectory of domestication and the origin of high carotenoid orange carrot.</title>
        <authorList>
            <person name="Iorizzo M."/>
            <person name="Ellison S."/>
            <person name="Senalik D."/>
            <person name="Macko-Podgorni A."/>
            <person name="Grzebelus D."/>
            <person name="Bostan H."/>
            <person name="Rolling W."/>
            <person name="Curaba J."/>
            <person name="Simon P."/>
        </authorList>
    </citation>
    <scope>NUCLEOTIDE SEQUENCE</scope>
    <source>
        <tissue evidence="11">Leaf</tissue>
    </source>
</reference>
<feature type="transmembrane region" description="Helical" evidence="8">
    <location>
        <begin position="168"/>
        <end position="189"/>
    </location>
</feature>
<dbReference type="InterPro" id="IPR044173">
    <property type="entry name" value="CASPL"/>
</dbReference>
<dbReference type="InterPro" id="IPR006459">
    <property type="entry name" value="CASP/CASPL"/>
</dbReference>
<dbReference type="GO" id="GO:0005886">
    <property type="term" value="C:plasma membrane"/>
    <property type="evidence" value="ECO:0007669"/>
    <property type="project" value="UniProtKB-SubCell"/>
</dbReference>
<feature type="region of interest" description="Disordered" evidence="9">
    <location>
        <begin position="1"/>
        <end position="27"/>
    </location>
</feature>
<proteinExistence type="inferred from homology"/>
<evidence type="ECO:0000256" key="3">
    <source>
        <dbReference type="ARBA" id="ARBA00011489"/>
    </source>
</evidence>
<evidence type="ECO:0000259" key="10">
    <source>
        <dbReference type="Pfam" id="PF04535"/>
    </source>
</evidence>
<keyword evidence="4 8" id="KW-1003">Cell membrane</keyword>
<evidence type="ECO:0000313" key="12">
    <source>
        <dbReference type="Proteomes" id="UP000077755"/>
    </source>
</evidence>
<comment type="similarity">
    <text evidence="2 8">Belongs to the Casparian strip membrane proteins (CASP) family.</text>
</comment>